<feature type="transmembrane region" description="Helical" evidence="6">
    <location>
        <begin position="206"/>
        <end position="233"/>
    </location>
</feature>
<evidence type="ECO:0000256" key="6">
    <source>
        <dbReference type="SAM" id="Phobius"/>
    </source>
</evidence>
<organism evidence="8 9">
    <name type="scientific">Auricularia subglabra (strain TFB-10046 / SS5)</name>
    <name type="common">White-rot fungus</name>
    <name type="synonym">Auricularia delicata (strain TFB10046)</name>
    <dbReference type="NCBI Taxonomy" id="717982"/>
    <lineage>
        <taxon>Eukaryota</taxon>
        <taxon>Fungi</taxon>
        <taxon>Dikarya</taxon>
        <taxon>Basidiomycota</taxon>
        <taxon>Agaricomycotina</taxon>
        <taxon>Agaricomycetes</taxon>
        <taxon>Auriculariales</taxon>
        <taxon>Auriculariaceae</taxon>
        <taxon>Auricularia</taxon>
    </lineage>
</organism>
<reference evidence="9" key="1">
    <citation type="journal article" date="2012" name="Science">
        <title>The Paleozoic origin of enzymatic lignin decomposition reconstructed from 31 fungal genomes.</title>
        <authorList>
            <person name="Floudas D."/>
            <person name="Binder M."/>
            <person name="Riley R."/>
            <person name="Barry K."/>
            <person name="Blanchette R.A."/>
            <person name="Henrissat B."/>
            <person name="Martinez A.T."/>
            <person name="Otillar R."/>
            <person name="Spatafora J.W."/>
            <person name="Yadav J.S."/>
            <person name="Aerts A."/>
            <person name="Benoit I."/>
            <person name="Boyd A."/>
            <person name="Carlson A."/>
            <person name="Copeland A."/>
            <person name="Coutinho P.M."/>
            <person name="de Vries R.P."/>
            <person name="Ferreira P."/>
            <person name="Findley K."/>
            <person name="Foster B."/>
            <person name="Gaskell J."/>
            <person name="Glotzer D."/>
            <person name="Gorecki P."/>
            <person name="Heitman J."/>
            <person name="Hesse C."/>
            <person name="Hori C."/>
            <person name="Igarashi K."/>
            <person name="Jurgens J.A."/>
            <person name="Kallen N."/>
            <person name="Kersten P."/>
            <person name="Kohler A."/>
            <person name="Kuees U."/>
            <person name="Kumar T.K.A."/>
            <person name="Kuo A."/>
            <person name="LaButti K."/>
            <person name="Larrondo L.F."/>
            <person name="Lindquist E."/>
            <person name="Ling A."/>
            <person name="Lombard V."/>
            <person name="Lucas S."/>
            <person name="Lundell T."/>
            <person name="Martin R."/>
            <person name="McLaughlin D.J."/>
            <person name="Morgenstern I."/>
            <person name="Morin E."/>
            <person name="Murat C."/>
            <person name="Nagy L.G."/>
            <person name="Nolan M."/>
            <person name="Ohm R.A."/>
            <person name="Patyshakuliyeva A."/>
            <person name="Rokas A."/>
            <person name="Ruiz-Duenas F.J."/>
            <person name="Sabat G."/>
            <person name="Salamov A."/>
            <person name="Samejima M."/>
            <person name="Schmutz J."/>
            <person name="Slot J.C."/>
            <person name="St John F."/>
            <person name="Stenlid J."/>
            <person name="Sun H."/>
            <person name="Sun S."/>
            <person name="Syed K."/>
            <person name="Tsang A."/>
            <person name="Wiebenga A."/>
            <person name="Young D."/>
            <person name="Pisabarro A."/>
            <person name="Eastwood D.C."/>
            <person name="Martin F."/>
            <person name="Cullen D."/>
            <person name="Grigoriev I.V."/>
            <person name="Hibbett D.S."/>
        </authorList>
    </citation>
    <scope>NUCLEOTIDE SEQUENCE [LARGE SCALE GENOMIC DNA]</scope>
    <source>
        <strain evidence="9">TFB10046</strain>
    </source>
</reference>
<keyword evidence="9" id="KW-1185">Reference proteome</keyword>
<feature type="chain" id="PRO_5003741430" description="Mid2 domain-containing protein" evidence="7">
    <location>
        <begin position="20"/>
        <end position="328"/>
    </location>
</feature>
<feature type="compositionally biased region" description="Low complexity" evidence="5">
    <location>
        <begin position="155"/>
        <end position="193"/>
    </location>
</feature>
<dbReference type="Proteomes" id="UP000006514">
    <property type="component" value="Unassembled WGS sequence"/>
</dbReference>
<dbReference type="GO" id="GO:0071944">
    <property type="term" value="C:cell periphery"/>
    <property type="evidence" value="ECO:0007669"/>
    <property type="project" value="UniProtKB-ARBA"/>
</dbReference>
<dbReference type="KEGG" id="adl:AURDEDRAFT_173856"/>
<protein>
    <recommendedName>
        <fullName evidence="10">Mid2 domain-containing protein</fullName>
    </recommendedName>
</protein>
<gene>
    <name evidence="8" type="ORF">AURDEDRAFT_173856</name>
</gene>
<feature type="region of interest" description="Disordered" evidence="5">
    <location>
        <begin position="251"/>
        <end position="307"/>
    </location>
</feature>
<accession>J0WVI9</accession>
<dbReference type="PANTHER" id="PTHR15549:SF33">
    <property type="entry name" value="MEMBRANE PROTEIN WSC4, PUTATIVE (AFU_ORTHOLOGUE AFUA_5G09020)-RELATED"/>
    <property type="match status" value="1"/>
</dbReference>
<feature type="compositionally biased region" description="Pro residues" evidence="5">
    <location>
        <begin position="143"/>
        <end position="154"/>
    </location>
</feature>
<evidence type="ECO:0000256" key="3">
    <source>
        <dbReference type="ARBA" id="ARBA00022989"/>
    </source>
</evidence>
<keyword evidence="3 6" id="KW-1133">Transmembrane helix</keyword>
<evidence type="ECO:0000256" key="7">
    <source>
        <dbReference type="SAM" id="SignalP"/>
    </source>
</evidence>
<evidence type="ECO:0000313" key="8">
    <source>
        <dbReference type="EMBL" id="EJD37097.1"/>
    </source>
</evidence>
<evidence type="ECO:0000256" key="2">
    <source>
        <dbReference type="ARBA" id="ARBA00022692"/>
    </source>
</evidence>
<feature type="region of interest" description="Disordered" evidence="5">
    <location>
        <begin position="137"/>
        <end position="202"/>
    </location>
</feature>
<dbReference type="PANTHER" id="PTHR15549">
    <property type="entry name" value="PAIRED IMMUNOGLOBULIN-LIKE TYPE 2 RECEPTOR"/>
    <property type="match status" value="1"/>
</dbReference>
<dbReference type="GO" id="GO:0016020">
    <property type="term" value="C:membrane"/>
    <property type="evidence" value="ECO:0007669"/>
    <property type="project" value="UniProtKB-SubCell"/>
</dbReference>
<dbReference type="EMBL" id="JH687847">
    <property type="protein sequence ID" value="EJD37097.1"/>
    <property type="molecule type" value="Genomic_DNA"/>
</dbReference>
<keyword evidence="7" id="KW-0732">Signal</keyword>
<evidence type="ECO:0000256" key="1">
    <source>
        <dbReference type="ARBA" id="ARBA00004167"/>
    </source>
</evidence>
<dbReference type="OrthoDB" id="10657959at2759"/>
<evidence type="ECO:0000256" key="5">
    <source>
        <dbReference type="SAM" id="MobiDB-lite"/>
    </source>
</evidence>
<dbReference type="InParanoid" id="J0WVI9"/>
<dbReference type="AlphaFoldDB" id="J0WVI9"/>
<feature type="compositionally biased region" description="Basic and acidic residues" evidence="5">
    <location>
        <begin position="295"/>
        <end position="306"/>
    </location>
</feature>
<evidence type="ECO:0000313" key="9">
    <source>
        <dbReference type="Proteomes" id="UP000006514"/>
    </source>
</evidence>
<dbReference type="Gene3D" id="2.60.120.260">
    <property type="entry name" value="Galactose-binding domain-like"/>
    <property type="match status" value="1"/>
</dbReference>
<sequence>MRLHALVGLGSALLALARARTVDIPLDDPSLVRSERWGTQLQRTQHKGSTLSFSFTGTAIRIILNTYHTYGVVTITLDGRDTTLDTYSDVGHIDSTCGLCESGLANTKHDVLLTLDGPGQGQSGSGQAWMNIRSIQYETDGTDPPPPPSPPPGSSTPSPTGPAASNATPSPSSTTTGPVHSQSSGSSTGQQNSDPPEHADRRAKQLTAAAIAGVAVASVAVAVLSILGLLWLVRRRRRRQQYAAHEQFATPNPYLLHPGPQSPDTRPIVSGSSKFKSARSPASAGPVTGSPAGTRDGEMGEADGVRAELAQIRADLSRLAHPPQYTTQ</sequence>
<dbReference type="InterPro" id="IPR051694">
    <property type="entry name" value="Immunoregulatory_rcpt-like"/>
</dbReference>
<name>J0WVI9_AURST</name>
<keyword evidence="4 6" id="KW-0472">Membrane</keyword>
<comment type="subcellular location">
    <subcellularLocation>
        <location evidence="1">Membrane</location>
        <topology evidence="1">Single-pass membrane protein</topology>
    </subcellularLocation>
</comment>
<keyword evidence="2 6" id="KW-0812">Transmembrane</keyword>
<proteinExistence type="predicted"/>
<evidence type="ECO:0000256" key="4">
    <source>
        <dbReference type="ARBA" id="ARBA00023136"/>
    </source>
</evidence>
<feature type="signal peptide" evidence="7">
    <location>
        <begin position="1"/>
        <end position="19"/>
    </location>
</feature>
<evidence type="ECO:0008006" key="10">
    <source>
        <dbReference type="Google" id="ProtNLM"/>
    </source>
</evidence>